<dbReference type="AlphaFoldDB" id="A0AAV3TWQ7"/>
<accession>A0AAV3TWQ7</accession>
<name>A0AAV3TWQ7_9ALTE</name>
<dbReference type="Proteomes" id="UP001409585">
    <property type="component" value="Unassembled WGS sequence"/>
</dbReference>
<evidence type="ECO:0000313" key="2">
    <source>
        <dbReference type="Proteomes" id="UP001409585"/>
    </source>
</evidence>
<comment type="caution">
    <text evidence="1">The sequence shown here is derived from an EMBL/GenBank/DDBJ whole genome shotgun (WGS) entry which is preliminary data.</text>
</comment>
<sequence>MLNIRLPEQLEVQIGHFLIFLAVNLNLSENLFAQMAKKHRILAPDTDISLYSGSFE</sequence>
<gene>
    <name evidence="1" type="ORF">GCM10025791_00350</name>
</gene>
<organism evidence="1 2">
    <name type="scientific">Halioxenophilus aromaticivorans</name>
    <dbReference type="NCBI Taxonomy" id="1306992"/>
    <lineage>
        <taxon>Bacteria</taxon>
        <taxon>Pseudomonadati</taxon>
        <taxon>Pseudomonadota</taxon>
        <taxon>Gammaproteobacteria</taxon>
        <taxon>Alteromonadales</taxon>
        <taxon>Alteromonadaceae</taxon>
        <taxon>Halioxenophilus</taxon>
    </lineage>
</organism>
<protein>
    <submittedName>
        <fullName evidence="1">Uncharacterized protein</fullName>
    </submittedName>
</protein>
<dbReference type="EMBL" id="BAABLX010000001">
    <property type="protein sequence ID" value="GAA4928654.1"/>
    <property type="molecule type" value="Genomic_DNA"/>
</dbReference>
<evidence type="ECO:0000313" key="1">
    <source>
        <dbReference type="EMBL" id="GAA4928654.1"/>
    </source>
</evidence>
<reference evidence="2" key="1">
    <citation type="journal article" date="2019" name="Int. J. Syst. Evol. Microbiol.">
        <title>The Global Catalogue of Microorganisms (GCM) 10K type strain sequencing project: providing services to taxonomists for standard genome sequencing and annotation.</title>
        <authorList>
            <consortium name="The Broad Institute Genomics Platform"/>
            <consortium name="The Broad Institute Genome Sequencing Center for Infectious Disease"/>
            <person name="Wu L."/>
            <person name="Ma J."/>
        </authorList>
    </citation>
    <scope>NUCLEOTIDE SEQUENCE [LARGE SCALE GENOMIC DNA]</scope>
    <source>
        <strain evidence="2">JCM 19134</strain>
    </source>
</reference>
<keyword evidence="2" id="KW-1185">Reference proteome</keyword>
<proteinExistence type="predicted"/>